<name>A0ACC2I8H9_9PEZI</name>
<proteinExistence type="predicted"/>
<comment type="caution">
    <text evidence="1">The sequence shown here is derived from an EMBL/GenBank/DDBJ whole genome shotgun (WGS) entry which is preliminary data.</text>
</comment>
<organism evidence="1 2">
    <name type="scientific">Nemania bipapillata</name>
    <dbReference type="NCBI Taxonomy" id="110536"/>
    <lineage>
        <taxon>Eukaryota</taxon>
        <taxon>Fungi</taxon>
        <taxon>Dikarya</taxon>
        <taxon>Ascomycota</taxon>
        <taxon>Pezizomycotina</taxon>
        <taxon>Sordariomycetes</taxon>
        <taxon>Xylariomycetidae</taxon>
        <taxon>Xylariales</taxon>
        <taxon>Xylariaceae</taxon>
        <taxon>Nemania</taxon>
    </lineage>
</organism>
<gene>
    <name evidence="1" type="ORF">ONZ43_g5615</name>
</gene>
<keyword evidence="2" id="KW-1185">Reference proteome</keyword>
<dbReference type="EMBL" id="JAPESX010001784">
    <property type="protein sequence ID" value="KAJ8111474.1"/>
    <property type="molecule type" value="Genomic_DNA"/>
</dbReference>
<evidence type="ECO:0000313" key="1">
    <source>
        <dbReference type="EMBL" id="KAJ8111474.1"/>
    </source>
</evidence>
<accession>A0ACC2I8H9</accession>
<evidence type="ECO:0000313" key="2">
    <source>
        <dbReference type="Proteomes" id="UP001153334"/>
    </source>
</evidence>
<protein>
    <submittedName>
        <fullName evidence="1">Uncharacterized protein</fullName>
    </submittedName>
</protein>
<reference evidence="1" key="1">
    <citation type="submission" date="2022-11" db="EMBL/GenBank/DDBJ databases">
        <title>Genome Sequence of Nemania bipapillata.</title>
        <authorList>
            <person name="Buettner E."/>
        </authorList>
    </citation>
    <scope>NUCLEOTIDE SEQUENCE</scope>
    <source>
        <strain evidence="1">CP14</strain>
    </source>
</reference>
<dbReference type="Proteomes" id="UP001153334">
    <property type="component" value="Unassembled WGS sequence"/>
</dbReference>
<sequence length="189" mass="21702">MKFLLLLLVPLFGLVASLPTNHTEIATLKNMFYELNITDPLTFKLVDRLVELAVTPHEVRDISNATGPAQAVDNMQLYSIPHGEIRCHKDQKLDYMTVMAAVAPLAQKCAHGKLKPRENWYGNDYWQTTRVYVCNWGGTNDCRLSQVLEAIAEIWNECKAGTVAGWWRTYKWKKGYGIENFEKSWCDFK</sequence>